<dbReference type="FunFam" id="3.40.50.1000:FF:000193">
    <property type="entry name" value="Plasma membrane calcium-transporting ATPase 2"/>
    <property type="match status" value="1"/>
</dbReference>
<dbReference type="GO" id="GO:0016887">
    <property type="term" value="F:ATP hydrolysis activity"/>
    <property type="evidence" value="ECO:0007669"/>
    <property type="project" value="InterPro"/>
</dbReference>
<dbReference type="FunFam" id="1.20.1110.10:FF:000015">
    <property type="entry name" value="Sodium ion P-type ATPase"/>
    <property type="match status" value="1"/>
</dbReference>
<dbReference type="InterPro" id="IPR029058">
    <property type="entry name" value="AB_hydrolase_fold"/>
</dbReference>
<dbReference type="SUPFAM" id="SSF56784">
    <property type="entry name" value="HAD-like"/>
    <property type="match status" value="1"/>
</dbReference>
<dbReference type="SUPFAM" id="SSF81653">
    <property type="entry name" value="Calcium ATPase, transduction domain A"/>
    <property type="match status" value="1"/>
</dbReference>
<keyword evidence="12" id="KW-1278">Translocase</keyword>
<dbReference type="GeneID" id="36552658"/>
<keyword evidence="16 23" id="KW-0472">Membrane</keyword>
<evidence type="ECO:0000313" key="25">
    <source>
        <dbReference type="EMBL" id="PLB43356.1"/>
    </source>
</evidence>
<comment type="subcellular location">
    <subcellularLocation>
        <location evidence="2">Cell membrane</location>
        <topology evidence="2">Multi-pass membrane protein</topology>
    </subcellularLocation>
</comment>
<dbReference type="InterPro" id="IPR023214">
    <property type="entry name" value="HAD_sf"/>
</dbReference>
<dbReference type="VEuPathDB" id="FungiDB:P170DRAFT_370467"/>
<dbReference type="FunFam" id="2.70.150.10:FF:000016">
    <property type="entry name" value="Calcium-transporting P-type ATPase putative"/>
    <property type="match status" value="1"/>
</dbReference>
<evidence type="ECO:0000256" key="11">
    <source>
        <dbReference type="ARBA" id="ARBA00022958"/>
    </source>
</evidence>
<dbReference type="FunFam" id="1.20.1110.10:FF:000020">
    <property type="entry name" value="Sodium ion P-type ATPase"/>
    <property type="match status" value="1"/>
</dbReference>
<dbReference type="InterPro" id="IPR006414">
    <property type="entry name" value="P-type_ATPase_IID"/>
</dbReference>
<feature type="transmembrane region" description="Helical" evidence="23">
    <location>
        <begin position="927"/>
        <end position="948"/>
    </location>
</feature>
<evidence type="ECO:0000256" key="10">
    <source>
        <dbReference type="ARBA" id="ARBA00022842"/>
    </source>
</evidence>
<dbReference type="Pfam" id="PF00689">
    <property type="entry name" value="Cation_ATPase_C"/>
    <property type="match status" value="1"/>
</dbReference>
<evidence type="ECO:0000256" key="13">
    <source>
        <dbReference type="ARBA" id="ARBA00022989"/>
    </source>
</evidence>
<evidence type="ECO:0000256" key="18">
    <source>
        <dbReference type="ARBA" id="ARBA00035017"/>
    </source>
</evidence>
<evidence type="ECO:0000256" key="4">
    <source>
        <dbReference type="ARBA" id="ARBA00022475"/>
    </source>
</evidence>
<dbReference type="SMART" id="SM00831">
    <property type="entry name" value="Cation_ATPase_N"/>
    <property type="match status" value="1"/>
</dbReference>
<dbReference type="InterPro" id="IPR036412">
    <property type="entry name" value="HAD-like_sf"/>
</dbReference>
<dbReference type="Gene3D" id="3.40.50.1820">
    <property type="entry name" value="alpha/beta hydrolase"/>
    <property type="match status" value="1"/>
</dbReference>
<dbReference type="InterPro" id="IPR044492">
    <property type="entry name" value="P_typ_ATPase_HD_dom"/>
</dbReference>
<dbReference type="OrthoDB" id="3352408at2759"/>
<dbReference type="STRING" id="1392250.A0A2I2FRX3"/>
<dbReference type="InterPro" id="IPR004014">
    <property type="entry name" value="ATPase_P-typ_cation-transptr_N"/>
</dbReference>
<name>A0A2I2FRX3_9EURO</name>
<dbReference type="Gene3D" id="1.20.1110.10">
    <property type="entry name" value="Calcium-transporting ATPase, transmembrane domain"/>
    <property type="match status" value="1"/>
</dbReference>
<dbReference type="Gene3D" id="3.40.1110.10">
    <property type="entry name" value="Calcium-transporting ATPase, cytoplasmic domain N"/>
    <property type="match status" value="1"/>
</dbReference>
<feature type="transmembrane region" description="Helical" evidence="23">
    <location>
        <begin position="332"/>
        <end position="353"/>
    </location>
</feature>
<dbReference type="NCBIfam" id="TIGR01494">
    <property type="entry name" value="ATPase_P-type"/>
    <property type="match status" value="2"/>
</dbReference>
<dbReference type="GO" id="GO:0046872">
    <property type="term" value="F:metal ion binding"/>
    <property type="evidence" value="ECO:0007669"/>
    <property type="project" value="UniProtKB-KW"/>
</dbReference>
<evidence type="ECO:0000256" key="14">
    <source>
        <dbReference type="ARBA" id="ARBA00023053"/>
    </source>
</evidence>
<evidence type="ECO:0000256" key="2">
    <source>
        <dbReference type="ARBA" id="ARBA00004651"/>
    </source>
</evidence>
<feature type="region of interest" description="Disordered" evidence="22">
    <location>
        <begin position="1"/>
        <end position="34"/>
    </location>
</feature>
<feature type="transmembrane region" description="Helical" evidence="23">
    <location>
        <begin position="802"/>
        <end position="823"/>
    </location>
</feature>
<dbReference type="Pfam" id="PF08282">
    <property type="entry name" value="Hydrolase_3"/>
    <property type="match status" value="1"/>
</dbReference>
<keyword evidence="11" id="KW-0630">Potassium</keyword>
<comment type="caution">
    <text evidence="25">The sequence shown here is derived from an EMBL/GenBank/DDBJ whole genome shotgun (WGS) entry which is preliminary data.</text>
</comment>
<comment type="catalytic activity">
    <reaction evidence="20">
        <text>K(+)(in) + ATP + H2O = K(+)(out) + ADP + phosphate + H(+)</text>
        <dbReference type="Rhea" id="RHEA:75815"/>
        <dbReference type="ChEBI" id="CHEBI:15377"/>
        <dbReference type="ChEBI" id="CHEBI:15378"/>
        <dbReference type="ChEBI" id="CHEBI:29103"/>
        <dbReference type="ChEBI" id="CHEBI:30616"/>
        <dbReference type="ChEBI" id="CHEBI:43474"/>
        <dbReference type="ChEBI" id="CHEBI:456216"/>
    </reaction>
</comment>
<dbReference type="Gene3D" id="3.40.50.1000">
    <property type="entry name" value="HAD superfamily/HAD-like"/>
    <property type="match status" value="1"/>
</dbReference>
<dbReference type="InterPro" id="IPR023298">
    <property type="entry name" value="ATPase_P-typ_TM_dom_sf"/>
</dbReference>
<dbReference type="InterPro" id="IPR018303">
    <property type="entry name" value="ATPase_P-typ_P_site"/>
</dbReference>
<dbReference type="PRINTS" id="PR00119">
    <property type="entry name" value="CATATPASE"/>
</dbReference>
<dbReference type="SUPFAM" id="SSF53474">
    <property type="entry name" value="alpha/beta-Hydrolases"/>
    <property type="match status" value="1"/>
</dbReference>
<feature type="transmembrane region" description="Helical" evidence="23">
    <location>
        <begin position="117"/>
        <end position="137"/>
    </location>
</feature>
<dbReference type="InterPro" id="IPR023299">
    <property type="entry name" value="ATPase_P-typ_cyto_dom_N"/>
</dbReference>
<evidence type="ECO:0000256" key="12">
    <source>
        <dbReference type="ARBA" id="ARBA00022967"/>
    </source>
</evidence>
<feature type="transmembrane region" description="Helical" evidence="23">
    <location>
        <begin position="143"/>
        <end position="162"/>
    </location>
</feature>
<evidence type="ECO:0000256" key="21">
    <source>
        <dbReference type="ARBA" id="ARBA00049499"/>
    </source>
</evidence>
<dbReference type="EC" id="7.2.2.3" evidence="19"/>
<dbReference type="RefSeq" id="XP_024698658.1">
    <property type="nucleotide sequence ID" value="XM_024844958.1"/>
</dbReference>
<keyword evidence="9" id="KW-0067">ATP-binding</keyword>
<feature type="domain" description="Cation-transporting P-type ATPase N-terminal" evidence="24">
    <location>
        <begin position="68"/>
        <end position="142"/>
    </location>
</feature>
<dbReference type="InterPro" id="IPR001757">
    <property type="entry name" value="P_typ_ATPase"/>
</dbReference>
<dbReference type="SUPFAM" id="SSF81665">
    <property type="entry name" value="Calcium ATPase, transmembrane domain M"/>
    <property type="match status" value="1"/>
</dbReference>
<comment type="similarity">
    <text evidence="18">Belongs to the cation transport ATPase (P-type) (TC 3.A.3) family. Type IID subfamily.</text>
</comment>
<dbReference type="GO" id="GO:0006813">
    <property type="term" value="P:potassium ion transport"/>
    <property type="evidence" value="ECO:0007669"/>
    <property type="project" value="UniProtKB-KW"/>
</dbReference>
<keyword evidence="10" id="KW-0460">Magnesium</keyword>
<feature type="transmembrane region" description="Helical" evidence="23">
    <location>
        <begin position="980"/>
        <end position="1001"/>
    </location>
</feature>
<comment type="cofactor">
    <cofactor evidence="1">
        <name>Mg(2+)</name>
        <dbReference type="ChEBI" id="CHEBI:18420"/>
    </cofactor>
</comment>
<protein>
    <recommendedName>
        <fullName evidence="19">P-type Na(+) transporter</fullName>
        <ecNumber evidence="19">7.2.2.3</ecNumber>
    </recommendedName>
</protein>
<dbReference type="SUPFAM" id="SSF81660">
    <property type="entry name" value="Metal cation-transporting ATPase, ATP-binding domain N"/>
    <property type="match status" value="1"/>
</dbReference>
<accession>A0A2I2FRX3</accession>
<evidence type="ECO:0000256" key="9">
    <source>
        <dbReference type="ARBA" id="ARBA00022840"/>
    </source>
</evidence>
<dbReference type="PRINTS" id="PR00120">
    <property type="entry name" value="HATPASE"/>
</dbReference>
<keyword evidence="4" id="KW-1003">Cell membrane</keyword>
<evidence type="ECO:0000256" key="5">
    <source>
        <dbReference type="ARBA" id="ARBA00022538"/>
    </source>
</evidence>
<keyword evidence="26" id="KW-1185">Reference proteome</keyword>
<keyword evidence="17" id="KW-0739">Sodium transport</keyword>
<keyword evidence="7" id="KW-0479">Metal-binding</keyword>
<keyword evidence="5" id="KW-0633">Potassium transport</keyword>
<organism evidence="25 26">
    <name type="scientific">Aspergillus steynii IBT 23096</name>
    <dbReference type="NCBI Taxonomy" id="1392250"/>
    <lineage>
        <taxon>Eukaryota</taxon>
        <taxon>Fungi</taxon>
        <taxon>Dikarya</taxon>
        <taxon>Ascomycota</taxon>
        <taxon>Pezizomycotina</taxon>
        <taxon>Eurotiomycetes</taxon>
        <taxon>Eurotiomycetidae</taxon>
        <taxon>Eurotiales</taxon>
        <taxon>Aspergillaceae</taxon>
        <taxon>Aspergillus</taxon>
        <taxon>Aspergillus subgen. Circumdati</taxon>
    </lineage>
</organism>
<dbReference type="PANTHER" id="PTHR42861">
    <property type="entry name" value="CALCIUM-TRANSPORTING ATPASE"/>
    <property type="match status" value="1"/>
</dbReference>
<feature type="compositionally biased region" description="Basic and acidic residues" evidence="22">
    <location>
        <begin position="22"/>
        <end position="34"/>
    </location>
</feature>
<dbReference type="PROSITE" id="PS00154">
    <property type="entry name" value="ATPASE_E1_E2"/>
    <property type="match status" value="1"/>
</dbReference>
<dbReference type="Gene3D" id="2.70.150.10">
    <property type="entry name" value="Calcium-transporting ATPase, cytoplasmic transduction domain A"/>
    <property type="match status" value="1"/>
</dbReference>
<keyword evidence="3" id="KW-0813">Transport</keyword>
<dbReference type="GO" id="GO:0005886">
    <property type="term" value="C:plasma membrane"/>
    <property type="evidence" value="ECO:0007669"/>
    <property type="project" value="UniProtKB-SubCell"/>
</dbReference>
<evidence type="ECO:0000256" key="15">
    <source>
        <dbReference type="ARBA" id="ARBA00023065"/>
    </source>
</evidence>
<comment type="catalytic activity">
    <reaction evidence="21">
        <text>Na(+)(in) + ATP + H2O = Na(+)(out) + ADP + phosphate + H(+)</text>
        <dbReference type="Rhea" id="RHEA:14633"/>
        <dbReference type="ChEBI" id="CHEBI:15377"/>
        <dbReference type="ChEBI" id="CHEBI:15378"/>
        <dbReference type="ChEBI" id="CHEBI:29101"/>
        <dbReference type="ChEBI" id="CHEBI:30616"/>
        <dbReference type="ChEBI" id="CHEBI:43474"/>
        <dbReference type="ChEBI" id="CHEBI:456216"/>
        <dbReference type="EC" id="7.2.2.3"/>
    </reaction>
    <physiologicalReaction direction="left-to-right" evidence="21">
        <dbReference type="Rhea" id="RHEA:14634"/>
    </physiologicalReaction>
</comment>
<evidence type="ECO:0000256" key="8">
    <source>
        <dbReference type="ARBA" id="ARBA00022741"/>
    </source>
</evidence>
<dbReference type="EMBL" id="MSFO01000011">
    <property type="protein sequence ID" value="PLB43356.1"/>
    <property type="molecule type" value="Genomic_DNA"/>
</dbReference>
<dbReference type="GO" id="GO:0005524">
    <property type="term" value="F:ATP binding"/>
    <property type="evidence" value="ECO:0007669"/>
    <property type="project" value="UniProtKB-KW"/>
</dbReference>
<evidence type="ECO:0000259" key="24">
    <source>
        <dbReference type="SMART" id="SM00831"/>
    </source>
</evidence>
<keyword evidence="8" id="KW-0547">Nucleotide-binding</keyword>
<sequence length="1348" mass="147210">MGIETSPLDVEESTEPPICSLPKEHTRTDVDSQQDIEKIEQPSARVVNDAQHPAVEPCQPIPESLSDYPHTVDPAQLAASLNVQLHHGLSNTESAARLQRDGPNRVREMQGVSVWKILLRQVSNSLTLVLVITMAISFGIDDYIEGGVITAVILLNIVVGFVQDYRAEKTIMSLHRLSAPVCKVLRDGHVVSVKAESLVVGDIVQLAVGDIVPADLRLVDGMNVSMDEALLTGESLPVAKTPHMVMASRDIPIGDRTNMAYSGCSTTQGRATGIVTATGMRTKVGKIAQLLQETSTHTSSNLFMRGFHRVKTTIKNILGLVGTPLQVKLSKFALLLFALAILLAIIVFSVNKWDVQGEVLIYGICVAVAVVPESLIAVLTITVAVGTKAMAKGNVIVRKLQCLEAVGGVTNICSDKTGTLTQGKMVARTAWIPEAGTLTIHHTTNPIDPTSGSVQLDEVDWNREDLQSNLALRTFLAAISLCNLSVVEKAGPSDVSGKDPVRSQNEWTAVGEPTEIALHVLAMRFGMGKPALLQERDIALHTEYPFDSSIKRMTVVYKNAVAQVHEVYTKGAPEAIIPRLRLSGQQKTFMQDTADRMAGEGLRVLCVAYKMTSIDDNTQVSPRAHAESDLTLSGLVGLYDPPRVETAAAVRRCQMAGITVHMLTGDHIRTATAIASEVGILDPFVNAKSSRLVMAAEEFGRLSDMEIDAIEKLPLVIARCSPTTKVRMVEAMHRRQAFCVMTGDGVNDSPALKRADVGIAMGKNGSDVAKEAADMVLTDDNFSSIVRAVEEGRRLFDNIQKFLMHLLISNIAQVILLLVALAFKDAEDNSIFPLSPLEILWANLVTSSFLALGLGLEEAQPDIMYRPPHDLKVGVFTRELIMDKMIYGTFMGCLCLVSFVCVIYANGSGTADMGYDCNEGWNSSCDVVFRARATTYATLTFLLLITAWEVKHFSRSLFNLDPDKYPGRLSVIHSIWRNRFLFWAVIAGFVVAFPVIYLPAVNRIVFKHHGIDWEWGVVFGCMLVYLVLVESWKATKRSFGIGSGKNARLTMEDAEMRAGLASPFSMSANASVDASVEALALLSSGHSSGIIKRLKSHLPTDVEFDFLDAQYPSPPAPGIDLFYPPPYYTFWRENTVPAIRETITWLNGIIAERGPYDAVMMFSQGCALGGSLLLLQEWERQQQATQTESQTKTQGGKNPFSAAIFICGGPPLLMLSETGYTLPSAIFDRDADSRARLAQVANSENLLALGSSRWNNQAPGGTSSDAEERIRQELAAHGDVKIRIPTVHVYGDKDPRYEASVQLSGLCDERRRRTFNHNGGHEIPRYEAVTATVTEMVIWALREGGVID</sequence>
<feature type="transmembrane region" description="Helical" evidence="23">
    <location>
        <begin position="1013"/>
        <end position="1029"/>
    </location>
</feature>
<dbReference type="NCBIfam" id="TIGR01523">
    <property type="entry name" value="ATPase-IID_K-Na"/>
    <property type="match status" value="1"/>
</dbReference>
<evidence type="ECO:0000256" key="20">
    <source>
        <dbReference type="ARBA" id="ARBA00048599"/>
    </source>
</evidence>
<dbReference type="GO" id="GO:0008554">
    <property type="term" value="F:P-type sodium transporter activity"/>
    <property type="evidence" value="ECO:0007669"/>
    <property type="project" value="UniProtKB-EC"/>
</dbReference>
<evidence type="ECO:0000256" key="6">
    <source>
        <dbReference type="ARBA" id="ARBA00022692"/>
    </source>
</evidence>
<dbReference type="Pfam" id="PF00122">
    <property type="entry name" value="E1-E2_ATPase"/>
    <property type="match status" value="1"/>
</dbReference>
<dbReference type="SFLD" id="SFLDF00027">
    <property type="entry name" value="p-type_atpase"/>
    <property type="match status" value="1"/>
</dbReference>
<evidence type="ECO:0000256" key="16">
    <source>
        <dbReference type="ARBA" id="ARBA00023136"/>
    </source>
</evidence>
<feature type="transmembrane region" description="Helical" evidence="23">
    <location>
        <begin position="886"/>
        <end position="907"/>
    </location>
</feature>
<evidence type="ECO:0000256" key="7">
    <source>
        <dbReference type="ARBA" id="ARBA00022723"/>
    </source>
</evidence>
<evidence type="ECO:0000256" key="1">
    <source>
        <dbReference type="ARBA" id="ARBA00001946"/>
    </source>
</evidence>
<feature type="transmembrane region" description="Helical" evidence="23">
    <location>
        <begin position="359"/>
        <end position="385"/>
    </location>
</feature>
<dbReference type="Pfam" id="PF03959">
    <property type="entry name" value="FSH1"/>
    <property type="match status" value="1"/>
</dbReference>
<evidence type="ECO:0000313" key="26">
    <source>
        <dbReference type="Proteomes" id="UP000234275"/>
    </source>
</evidence>
<dbReference type="InterPro" id="IPR059000">
    <property type="entry name" value="ATPase_P-type_domA"/>
</dbReference>
<dbReference type="Pfam" id="PF00690">
    <property type="entry name" value="Cation_ATPase_N"/>
    <property type="match status" value="1"/>
</dbReference>
<evidence type="ECO:0000256" key="3">
    <source>
        <dbReference type="ARBA" id="ARBA00022448"/>
    </source>
</evidence>
<dbReference type="SFLD" id="SFLDG00002">
    <property type="entry name" value="C1.7:_P-type_atpase_like"/>
    <property type="match status" value="1"/>
</dbReference>
<dbReference type="Pfam" id="PF13246">
    <property type="entry name" value="Cation_ATPase"/>
    <property type="match status" value="1"/>
</dbReference>
<keyword evidence="14" id="KW-0915">Sodium</keyword>
<evidence type="ECO:0000256" key="19">
    <source>
        <dbReference type="ARBA" id="ARBA00035029"/>
    </source>
</evidence>
<dbReference type="SFLD" id="SFLDS00003">
    <property type="entry name" value="Haloacid_Dehalogenase"/>
    <property type="match status" value="1"/>
</dbReference>
<evidence type="ECO:0000256" key="23">
    <source>
        <dbReference type="SAM" id="Phobius"/>
    </source>
</evidence>
<evidence type="ECO:0000256" key="22">
    <source>
        <dbReference type="SAM" id="MobiDB-lite"/>
    </source>
</evidence>
<evidence type="ECO:0000256" key="17">
    <source>
        <dbReference type="ARBA" id="ARBA00023201"/>
    </source>
</evidence>
<keyword evidence="15" id="KW-0406">Ion transport</keyword>
<dbReference type="InterPro" id="IPR005645">
    <property type="entry name" value="FSH-like_dom"/>
</dbReference>
<dbReference type="Proteomes" id="UP000234275">
    <property type="component" value="Unassembled WGS sequence"/>
</dbReference>
<keyword evidence="6 23" id="KW-0812">Transmembrane</keyword>
<reference evidence="25 26" key="1">
    <citation type="submission" date="2016-12" db="EMBL/GenBank/DDBJ databases">
        <title>The genomes of Aspergillus section Nigri reveals drivers in fungal speciation.</title>
        <authorList>
            <consortium name="DOE Joint Genome Institute"/>
            <person name="Vesth T.C."/>
            <person name="Nybo J."/>
            <person name="Theobald S."/>
            <person name="Brandl J."/>
            <person name="Frisvad J.C."/>
            <person name="Nielsen K.F."/>
            <person name="Lyhne E.K."/>
            <person name="Kogle M.E."/>
            <person name="Kuo A."/>
            <person name="Riley R."/>
            <person name="Clum A."/>
            <person name="Nolan M."/>
            <person name="Lipzen A."/>
            <person name="Salamov A."/>
            <person name="Henrissat B."/>
            <person name="Wiebenga A."/>
            <person name="De Vries R.P."/>
            <person name="Grigoriev I.V."/>
            <person name="Mortensen U.H."/>
            <person name="Andersen M.R."/>
            <person name="Baker S.E."/>
        </authorList>
    </citation>
    <scope>NUCLEOTIDE SEQUENCE [LARGE SCALE GENOMIC DNA]</scope>
    <source>
        <strain evidence="25 26">IBT 23096</strain>
    </source>
</reference>
<keyword evidence="13 23" id="KW-1133">Transmembrane helix</keyword>
<proteinExistence type="inferred from homology"/>
<gene>
    <name evidence="25" type="ORF">P170DRAFT_370467</name>
</gene>
<feature type="transmembrane region" description="Helical" evidence="23">
    <location>
        <begin position="839"/>
        <end position="856"/>
    </location>
</feature>
<dbReference type="InterPro" id="IPR008250">
    <property type="entry name" value="ATPase_P-typ_transduc_dom_A_sf"/>
</dbReference>
<dbReference type="InterPro" id="IPR006068">
    <property type="entry name" value="ATPase_P-typ_cation-transptr_C"/>
</dbReference>